<accession>A0A4Z2J522</accession>
<sequence length="74" mass="8431">MLCGREGDERAGEFPGRAFTISITREALSHGSEMSNRSPFDPNSERERHSYRCANEPQRTALERQPHITAKSNR</sequence>
<dbReference type="Proteomes" id="UP000314294">
    <property type="component" value="Unassembled WGS sequence"/>
</dbReference>
<protein>
    <submittedName>
        <fullName evidence="2">Uncharacterized protein</fullName>
    </submittedName>
</protein>
<reference evidence="2 3" key="1">
    <citation type="submission" date="2019-03" db="EMBL/GenBank/DDBJ databases">
        <title>First draft genome of Liparis tanakae, snailfish: a comprehensive survey of snailfish specific genes.</title>
        <authorList>
            <person name="Kim W."/>
            <person name="Song I."/>
            <person name="Jeong J.-H."/>
            <person name="Kim D."/>
            <person name="Kim S."/>
            <person name="Ryu S."/>
            <person name="Song J.Y."/>
            <person name="Lee S.K."/>
        </authorList>
    </citation>
    <scope>NUCLEOTIDE SEQUENCE [LARGE SCALE GENOMIC DNA]</scope>
    <source>
        <tissue evidence="2">Muscle</tissue>
    </source>
</reference>
<comment type="caution">
    <text evidence="2">The sequence shown here is derived from an EMBL/GenBank/DDBJ whole genome shotgun (WGS) entry which is preliminary data.</text>
</comment>
<name>A0A4Z2J522_9TELE</name>
<organism evidence="2 3">
    <name type="scientific">Liparis tanakae</name>
    <name type="common">Tanaka's snailfish</name>
    <dbReference type="NCBI Taxonomy" id="230148"/>
    <lineage>
        <taxon>Eukaryota</taxon>
        <taxon>Metazoa</taxon>
        <taxon>Chordata</taxon>
        <taxon>Craniata</taxon>
        <taxon>Vertebrata</taxon>
        <taxon>Euteleostomi</taxon>
        <taxon>Actinopterygii</taxon>
        <taxon>Neopterygii</taxon>
        <taxon>Teleostei</taxon>
        <taxon>Neoteleostei</taxon>
        <taxon>Acanthomorphata</taxon>
        <taxon>Eupercaria</taxon>
        <taxon>Perciformes</taxon>
        <taxon>Cottioidei</taxon>
        <taxon>Cottales</taxon>
        <taxon>Liparidae</taxon>
        <taxon>Liparis</taxon>
    </lineage>
</organism>
<dbReference type="AlphaFoldDB" id="A0A4Z2J522"/>
<keyword evidence="3" id="KW-1185">Reference proteome</keyword>
<feature type="region of interest" description="Disordered" evidence="1">
    <location>
        <begin position="27"/>
        <end position="74"/>
    </location>
</feature>
<evidence type="ECO:0000313" key="3">
    <source>
        <dbReference type="Proteomes" id="UP000314294"/>
    </source>
</evidence>
<evidence type="ECO:0000256" key="1">
    <source>
        <dbReference type="SAM" id="MobiDB-lite"/>
    </source>
</evidence>
<dbReference type="EMBL" id="SRLO01000021">
    <property type="protein sequence ID" value="TNN85299.1"/>
    <property type="molecule type" value="Genomic_DNA"/>
</dbReference>
<evidence type="ECO:0000313" key="2">
    <source>
        <dbReference type="EMBL" id="TNN85299.1"/>
    </source>
</evidence>
<proteinExistence type="predicted"/>
<gene>
    <name evidence="2" type="ORF">EYF80_004321</name>
</gene>